<evidence type="ECO:0000256" key="11">
    <source>
        <dbReference type="PIRSR" id="PIRSR600183-50"/>
    </source>
</evidence>
<evidence type="ECO:0000313" key="14">
    <source>
        <dbReference type="Proteomes" id="UP001328107"/>
    </source>
</evidence>
<dbReference type="GO" id="GO:0005737">
    <property type="term" value="C:cytoplasm"/>
    <property type="evidence" value="ECO:0007669"/>
    <property type="project" value="TreeGrafter"/>
</dbReference>
<dbReference type="InterPro" id="IPR022644">
    <property type="entry name" value="De-COase2_N"/>
</dbReference>
<dbReference type="InterPro" id="IPR000183">
    <property type="entry name" value="Orn/DAP/Arg_de-COase"/>
</dbReference>
<dbReference type="AlphaFoldDB" id="A0AAN4Z8Y7"/>
<keyword evidence="14" id="KW-1185">Reference proteome</keyword>
<evidence type="ECO:0000256" key="2">
    <source>
        <dbReference type="ARBA" id="ARBA00008872"/>
    </source>
</evidence>
<dbReference type="InterPro" id="IPR022653">
    <property type="entry name" value="De-COase2_pyr-phos_BS"/>
</dbReference>
<comment type="pathway">
    <text evidence="6">Amine and polyamine biosynthesis; putrescine biosynthesis via L-ornithine pathway; putrescine from L-ornithine: step 1/1.</text>
</comment>
<dbReference type="EC" id="4.1.1.17" evidence="7"/>
<keyword evidence="5" id="KW-0456">Lyase</keyword>
<dbReference type="PRINTS" id="PR01179">
    <property type="entry name" value="ODADCRBXLASE"/>
</dbReference>
<dbReference type="Pfam" id="PF02784">
    <property type="entry name" value="Orn_Arg_deC_N"/>
    <property type="match status" value="1"/>
</dbReference>
<name>A0AAN4Z8Y7_9BILA</name>
<evidence type="ECO:0000256" key="3">
    <source>
        <dbReference type="ARBA" id="ARBA00022898"/>
    </source>
</evidence>
<evidence type="ECO:0000256" key="7">
    <source>
        <dbReference type="ARBA" id="ARBA00034138"/>
    </source>
</evidence>
<evidence type="ECO:0000256" key="5">
    <source>
        <dbReference type="ARBA" id="ARBA00023239"/>
    </source>
</evidence>
<dbReference type="GO" id="GO:0033387">
    <property type="term" value="P:putrescine biosynthetic process from arginine, via ornithine"/>
    <property type="evidence" value="ECO:0007669"/>
    <property type="project" value="TreeGrafter"/>
</dbReference>
<comment type="catalytic activity">
    <reaction evidence="10">
        <text>L-ornithine + H(+) = putrescine + CO2</text>
        <dbReference type="Rhea" id="RHEA:22964"/>
        <dbReference type="ChEBI" id="CHEBI:15378"/>
        <dbReference type="ChEBI" id="CHEBI:16526"/>
        <dbReference type="ChEBI" id="CHEBI:46911"/>
        <dbReference type="ChEBI" id="CHEBI:326268"/>
        <dbReference type="EC" id="4.1.1.17"/>
    </reaction>
</comment>
<accession>A0AAN4Z8Y7</accession>
<dbReference type="SUPFAM" id="SSF51419">
    <property type="entry name" value="PLP-binding barrel"/>
    <property type="match status" value="1"/>
</dbReference>
<dbReference type="Gene3D" id="2.40.37.10">
    <property type="entry name" value="Lyase, Ornithine Decarboxylase, Chain A, domain 1"/>
    <property type="match status" value="1"/>
</dbReference>
<dbReference type="InterPro" id="IPR009006">
    <property type="entry name" value="Ala_racemase/Decarboxylase_C"/>
</dbReference>
<evidence type="ECO:0000256" key="1">
    <source>
        <dbReference type="ARBA" id="ARBA00001933"/>
    </source>
</evidence>
<dbReference type="InterPro" id="IPR029066">
    <property type="entry name" value="PLP-binding_barrel"/>
</dbReference>
<dbReference type="GO" id="GO:0004586">
    <property type="term" value="F:ornithine decarboxylase activity"/>
    <property type="evidence" value="ECO:0007669"/>
    <property type="project" value="UniProtKB-EC"/>
</dbReference>
<comment type="similarity">
    <text evidence="2">Belongs to the Orn/Lys/Arg decarboxylase class-II family.</text>
</comment>
<dbReference type="PRINTS" id="PR01182">
    <property type="entry name" value="ORNDCRBXLASE"/>
</dbReference>
<dbReference type="Gene3D" id="3.20.20.10">
    <property type="entry name" value="Alanine racemase"/>
    <property type="match status" value="1"/>
</dbReference>
<feature type="active site" description="Proton donor" evidence="11">
    <location>
        <position position="424"/>
    </location>
</feature>
<keyword evidence="3 11" id="KW-0663">Pyridoxal phosphate</keyword>
<proteinExistence type="inferred from homology"/>
<evidence type="ECO:0000256" key="6">
    <source>
        <dbReference type="ARBA" id="ARBA00034115"/>
    </source>
</evidence>
<dbReference type="PROSITE" id="PS00878">
    <property type="entry name" value="ODR_DC_2_1"/>
    <property type="match status" value="1"/>
</dbReference>
<dbReference type="InterPro" id="IPR002433">
    <property type="entry name" value="Orn_de-COase"/>
</dbReference>
<dbReference type="Proteomes" id="UP001328107">
    <property type="component" value="Unassembled WGS sequence"/>
</dbReference>
<sequence length="483" mass="53706">LSSLIGMCTTSVVRYRANDLCFRMNATINLSPVRMLCQSAFAKFSITSCAKSQSVTVLPSSKDSSTASAVKEIRSSANVLVTEQRADVPTVARNIANERKDNESSFMIYNLDALYDRYKLWMRELPQVEPFYAVKCNSDEMILRTLASLGTGFDCASRVEMDSVLRLGVAPERIIFAHPCKPHSFISHASQMGVGVMTFDNPEELEKVASHHKRPKLILRIATSDQTAKNRLSMKFGADHELTAPNMLHRAADMGIPIVGISFHVGNGCNDPAAYHTAINHSRTLFDIGRSLGHNMELVDVGGGYPGDDQHPTTFEKIAAVIRSALEQYFPERDKIRIIGEPGRFFAMKTCSLVTSVMARAVVSAYRITKNTNFMKMNGYMYYMNDGVFGSFSNNISYDERPSGKPLFEREGELYPSIIWGPTCDCIDKIEDNKMMRALDVGESLIYKDMGAYTSVLATSFNGFPRATPIYMISKGTWQACGF</sequence>
<evidence type="ECO:0000259" key="12">
    <source>
        <dbReference type="Pfam" id="PF02784"/>
    </source>
</evidence>
<dbReference type="EMBL" id="BTRK01000002">
    <property type="protein sequence ID" value="GMR34601.1"/>
    <property type="molecule type" value="Genomic_DNA"/>
</dbReference>
<keyword evidence="4" id="KW-0620">Polyamine biosynthesis</keyword>
<dbReference type="PANTHER" id="PTHR11482">
    <property type="entry name" value="ARGININE/DIAMINOPIMELATE/ORNITHINE DECARBOXYLASE"/>
    <property type="match status" value="1"/>
</dbReference>
<protein>
    <recommendedName>
        <fullName evidence="7">ornithine decarboxylase</fullName>
        <ecNumber evidence="7">4.1.1.17</ecNumber>
    </recommendedName>
</protein>
<organism evidence="13 14">
    <name type="scientific">Pristionchus mayeri</name>
    <dbReference type="NCBI Taxonomy" id="1317129"/>
    <lineage>
        <taxon>Eukaryota</taxon>
        <taxon>Metazoa</taxon>
        <taxon>Ecdysozoa</taxon>
        <taxon>Nematoda</taxon>
        <taxon>Chromadorea</taxon>
        <taxon>Rhabditida</taxon>
        <taxon>Rhabditina</taxon>
        <taxon>Diplogasteromorpha</taxon>
        <taxon>Diplogasteroidea</taxon>
        <taxon>Neodiplogasteridae</taxon>
        <taxon>Pristionchus</taxon>
    </lineage>
</organism>
<dbReference type="SUPFAM" id="SSF50621">
    <property type="entry name" value="Alanine racemase C-terminal domain-like"/>
    <property type="match status" value="1"/>
</dbReference>
<comment type="function">
    <text evidence="8">Catalyzes the first and rate-limiting step of polyamine biosynthesis that converts ornithine into putrescine, which is the precursor for the polyamines, spermidine and spermine. Polyamines are essential for cell proliferation and are implicated in cellular processes, ranging from DNA replication to apoptosis.</text>
</comment>
<dbReference type="CDD" id="cd00622">
    <property type="entry name" value="PLPDE_III_ODC"/>
    <property type="match status" value="1"/>
</dbReference>
<feature type="non-terminal residue" evidence="13">
    <location>
        <position position="1"/>
    </location>
</feature>
<comment type="subunit">
    <text evidence="9">Homodimer. Only the dimer is catalytically active, as the active sites are constructed of residues from both monomers.</text>
</comment>
<dbReference type="PANTHER" id="PTHR11482:SF6">
    <property type="entry name" value="ORNITHINE DECARBOXYLASE 1-RELATED"/>
    <property type="match status" value="1"/>
</dbReference>
<feature type="domain" description="Orn/DAP/Arg decarboxylase 2 N-terminal" evidence="12">
    <location>
        <begin position="112"/>
        <end position="347"/>
    </location>
</feature>
<gene>
    <name evidence="13" type="ORF">PMAYCL1PPCAC_04796</name>
</gene>
<evidence type="ECO:0000313" key="13">
    <source>
        <dbReference type="EMBL" id="GMR34601.1"/>
    </source>
</evidence>
<evidence type="ECO:0000256" key="4">
    <source>
        <dbReference type="ARBA" id="ARBA00023115"/>
    </source>
</evidence>
<comment type="caution">
    <text evidence="13">The sequence shown here is derived from an EMBL/GenBank/DDBJ whole genome shotgun (WGS) entry which is preliminary data.</text>
</comment>
<comment type="cofactor">
    <cofactor evidence="1 11">
        <name>pyridoxal 5'-phosphate</name>
        <dbReference type="ChEBI" id="CHEBI:597326"/>
    </cofactor>
</comment>
<dbReference type="FunFam" id="3.20.20.10:FF:000005">
    <property type="entry name" value="Ornithine decarboxylase"/>
    <property type="match status" value="1"/>
</dbReference>
<reference evidence="14" key="1">
    <citation type="submission" date="2022-10" db="EMBL/GenBank/DDBJ databases">
        <title>Genome assembly of Pristionchus species.</title>
        <authorList>
            <person name="Yoshida K."/>
            <person name="Sommer R.J."/>
        </authorList>
    </citation>
    <scope>NUCLEOTIDE SEQUENCE [LARGE SCALE GENOMIC DNA]</scope>
    <source>
        <strain evidence="14">RS5460</strain>
    </source>
</reference>
<evidence type="ECO:0000256" key="8">
    <source>
        <dbReference type="ARBA" id="ARBA00037173"/>
    </source>
</evidence>
<feature type="modified residue" description="N6-(pyridoxal phosphate)lysine" evidence="11">
    <location>
        <position position="135"/>
    </location>
</feature>
<evidence type="ECO:0000256" key="9">
    <source>
        <dbReference type="ARBA" id="ARBA00046672"/>
    </source>
</evidence>
<evidence type="ECO:0000256" key="10">
    <source>
        <dbReference type="ARBA" id="ARBA00049127"/>
    </source>
</evidence>